<dbReference type="InterPro" id="IPR036779">
    <property type="entry name" value="LysM_dom_sf"/>
</dbReference>
<dbReference type="Pfam" id="PF01476">
    <property type="entry name" value="LysM"/>
    <property type="match status" value="1"/>
</dbReference>
<dbReference type="PANTHER" id="PTHR21666:SF263">
    <property type="entry name" value="MUREIN HYDROLASE ACTIVATOR NLPD"/>
    <property type="match status" value="1"/>
</dbReference>
<dbReference type="RefSeq" id="WP_244636567.1">
    <property type="nucleotide sequence ID" value="NZ_BMZO01000001.1"/>
</dbReference>
<dbReference type="CDD" id="cd12797">
    <property type="entry name" value="M23_peptidase"/>
    <property type="match status" value="1"/>
</dbReference>
<evidence type="ECO:0000313" key="4">
    <source>
        <dbReference type="EMBL" id="GHC62786.1"/>
    </source>
</evidence>
<name>A0A8J3GG37_9HYPH</name>
<feature type="compositionally biased region" description="Polar residues" evidence="2">
    <location>
        <begin position="140"/>
        <end position="158"/>
    </location>
</feature>
<feature type="compositionally biased region" description="Low complexity" evidence="2">
    <location>
        <begin position="233"/>
        <end position="253"/>
    </location>
</feature>
<accession>A0A8J3GG37</accession>
<feature type="compositionally biased region" description="Low complexity" evidence="2">
    <location>
        <begin position="375"/>
        <end position="386"/>
    </location>
</feature>
<comment type="similarity">
    <text evidence="1">Belongs to the E.coli NlpD/Haemophilus LppB family.</text>
</comment>
<dbReference type="InterPro" id="IPR016047">
    <property type="entry name" value="M23ase_b-sheet_dom"/>
</dbReference>
<evidence type="ECO:0000256" key="2">
    <source>
        <dbReference type="SAM" id="MobiDB-lite"/>
    </source>
</evidence>
<feature type="region of interest" description="Disordered" evidence="2">
    <location>
        <begin position="100"/>
        <end position="165"/>
    </location>
</feature>
<dbReference type="InterPro" id="IPR018392">
    <property type="entry name" value="LysM"/>
</dbReference>
<keyword evidence="5" id="KW-1185">Reference proteome</keyword>
<dbReference type="InterPro" id="IPR011055">
    <property type="entry name" value="Dup_hybrid_motif"/>
</dbReference>
<dbReference type="PROSITE" id="PS51257">
    <property type="entry name" value="PROKAR_LIPOPROTEIN"/>
    <property type="match status" value="1"/>
</dbReference>
<dbReference type="GO" id="GO:0004222">
    <property type="term" value="F:metalloendopeptidase activity"/>
    <property type="evidence" value="ECO:0007669"/>
    <property type="project" value="TreeGrafter"/>
</dbReference>
<dbReference type="PROSITE" id="PS51782">
    <property type="entry name" value="LYSM"/>
    <property type="match status" value="1"/>
</dbReference>
<evidence type="ECO:0000256" key="1">
    <source>
        <dbReference type="ARBA" id="ARBA00038420"/>
    </source>
</evidence>
<evidence type="ECO:0000259" key="3">
    <source>
        <dbReference type="PROSITE" id="PS51782"/>
    </source>
</evidence>
<sequence>MGSVMRAFEIFQNQRGLLRVSVVVLLGGVAAGCSSGATRFADAVDGISTASTGPANSSPYSTNNNGYSAPAYNQNMAAAPVAAAPNSTVSRSALAPASGSAPALAPAYGSTPPVQQAQTQTPPSAPAQQQVASLPQQTPTLSAPQNGSAPAVQQQTANPAAPASGGTGGYVVSAGDTLSSVARKHGVSVEDLKRANNLDNGLIRIGQSLTIPKSGDTQVASTAPVAPKPEQPAPAVQQQAAVAPKQAEQAAPATGSYTPPSQQGQSTSVDDASKQVASAPQTTGISKMRWPVNGRVVTTFGKGTGKSSDGLDIAVPVGTPVKAAENGVVIYAGDGLKEFGNTVLVRHDNGLVTVYGHNSEIKVNRGDKVSRGQDLALSGASGSAGSPKLHFEVRKNSSPVDPSTYLE</sequence>
<protein>
    <recommendedName>
        <fullName evidence="3">LysM domain-containing protein</fullName>
    </recommendedName>
</protein>
<gene>
    <name evidence="4" type="ORF">GCM10010136_04070</name>
</gene>
<comment type="caution">
    <text evidence="4">The sequence shown here is derived from an EMBL/GenBank/DDBJ whole genome shotgun (WGS) entry which is preliminary data.</text>
</comment>
<feature type="domain" description="LysM" evidence="3">
    <location>
        <begin position="168"/>
        <end position="211"/>
    </location>
</feature>
<dbReference type="Pfam" id="PF01551">
    <property type="entry name" value="Peptidase_M23"/>
    <property type="match status" value="1"/>
</dbReference>
<dbReference type="Gene3D" id="2.70.70.10">
    <property type="entry name" value="Glucose Permease (Domain IIA)"/>
    <property type="match status" value="1"/>
</dbReference>
<organism evidence="4 5">
    <name type="scientific">Limoniibacter endophyticus</name>
    <dbReference type="NCBI Taxonomy" id="1565040"/>
    <lineage>
        <taxon>Bacteria</taxon>
        <taxon>Pseudomonadati</taxon>
        <taxon>Pseudomonadota</taxon>
        <taxon>Alphaproteobacteria</taxon>
        <taxon>Hyphomicrobiales</taxon>
        <taxon>Bartonellaceae</taxon>
        <taxon>Limoniibacter</taxon>
    </lineage>
</organism>
<feature type="region of interest" description="Disordered" evidence="2">
    <location>
        <begin position="213"/>
        <end position="290"/>
    </location>
</feature>
<feature type="compositionally biased region" description="Low complexity" evidence="2">
    <location>
        <begin position="100"/>
        <end position="139"/>
    </location>
</feature>
<dbReference type="PANTHER" id="PTHR21666">
    <property type="entry name" value="PEPTIDASE-RELATED"/>
    <property type="match status" value="1"/>
</dbReference>
<proteinExistence type="inferred from homology"/>
<feature type="compositionally biased region" description="Polar residues" evidence="2">
    <location>
        <begin position="255"/>
        <end position="285"/>
    </location>
</feature>
<dbReference type="AlphaFoldDB" id="A0A8J3GG37"/>
<dbReference type="SUPFAM" id="SSF51261">
    <property type="entry name" value="Duplicated hybrid motif"/>
    <property type="match status" value="1"/>
</dbReference>
<dbReference type="Gene3D" id="3.10.350.10">
    <property type="entry name" value="LysM domain"/>
    <property type="match status" value="1"/>
</dbReference>
<dbReference type="EMBL" id="BMZO01000001">
    <property type="protein sequence ID" value="GHC62786.1"/>
    <property type="molecule type" value="Genomic_DNA"/>
</dbReference>
<dbReference type="CDD" id="cd00118">
    <property type="entry name" value="LysM"/>
    <property type="match status" value="1"/>
</dbReference>
<feature type="region of interest" description="Disordered" evidence="2">
    <location>
        <begin position="373"/>
        <end position="407"/>
    </location>
</feature>
<dbReference type="InterPro" id="IPR050570">
    <property type="entry name" value="Cell_wall_metabolism_enzyme"/>
</dbReference>
<dbReference type="SMART" id="SM00257">
    <property type="entry name" value="LysM"/>
    <property type="match status" value="1"/>
</dbReference>
<reference evidence="4" key="2">
    <citation type="submission" date="2020-09" db="EMBL/GenBank/DDBJ databases">
        <authorList>
            <person name="Sun Q."/>
            <person name="Kim S."/>
        </authorList>
    </citation>
    <scope>NUCLEOTIDE SEQUENCE</scope>
    <source>
        <strain evidence="4">KCTC 42097</strain>
    </source>
</reference>
<dbReference type="Proteomes" id="UP000641137">
    <property type="component" value="Unassembled WGS sequence"/>
</dbReference>
<evidence type="ECO:0000313" key="5">
    <source>
        <dbReference type="Proteomes" id="UP000641137"/>
    </source>
</evidence>
<reference evidence="4" key="1">
    <citation type="journal article" date="2014" name="Int. J. Syst. Evol. Microbiol.">
        <title>Complete genome sequence of Corynebacterium casei LMG S-19264T (=DSM 44701T), isolated from a smear-ripened cheese.</title>
        <authorList>
            <consortium name="US DOE Joint Genome Institute (JGI-PGF)"/>
            <person name="Walter F."/>
            <person name="Albersmeier A."/>
            <person name="Kalinowski J."/>
            <person name="Ruckert C."/>
        </authorList>
    </citation>
    <scope>NUCLEOTIDE SEQUENCE</scope>
    <source>
        <strain evidence="4">KCTC 42097</strain>
    </source>
</reference>
<feature type="compositionally biased region" description="Polar residues" evidence="2">
    <location>
        <begin position="396"/>
        <end position="407"/>
    </location>
</feature>